<feature type="compositionally biased region" description="Basic and acidic residues" evidence="13">
    <location>
        <begin position="908"/>
        <end position="920"/>
    </location>
</feature>
<feature type="domain" description="C2H2-type" evidence="14">
    <location>
        <begin position="489"/>
        <end position="509"/>
    </location>
</feature>
<evidence type="ECO:0000256" key="4">
    <source>
        <dbReference type="ARBA" id="ARBA00022723"/>
    </source>
</evidence>
<dbReference type="OrthoDB" id="10032537at2759"/>
<evidence type="ECO:0000256" key="9">
    <source>
        <dbReference type="ARBA" id="ARBA00023015"/>
    </source>
</evidence>
<dbReference type="PANTHER" id="PTHR24388">
    <property type="entry name" value="ZINC FINGER PROTEIN"/>
    <property type="match status" value="1"/>
</dbReference>
<evidence type="ECO:0000256" key="6">
    <source>
        <dbReference type="ARBA" id="ARBA00022771"/>
    </source>
</evidence>
<dbReference type="FunFam" id="3.30.160.60:FF:000298">
    <property type="entry name" value="zinc finger protein 280D isoform X1"/>
    <property type="match status" value="1"/>
</dbReference>
<keyword evidence="7" id="KW-0862">Zinc</keyword>
<evidence type="ECO:0000256" key="3">
    <source>
        <dbReference type="ARBA" id="ARBA00022499"/>
    </source>
</evidence>
<dbReference type="GO" id="GO:0000978">
    <property type="term" value="F:RNA polymerase II cis-regulatory region sequence-specific DNA binding"/>
    <property type="evidence" value="ECO:0007669"/>
    <property type="project" value="TreeGrafter"/>
</dbReference>
<dbReference type="SUPFAM" id="SSF57667">
    <property type="entry name" value="beta-beta-alpha zinc fingers"/>
    <property type="match status" value="1"/>
</dbReference>
<dbReference type="Pfam" id="PF25429">
    <property type="entry name" value="zf-POGZ"/>
    <property type="match status" value="1"/>
</dbReference>
<dbReference type="Gene3D" id="3.30.160.60">
    <property type="entry name" value="Classic Zinc Finger"/>
    <property type="match status" value="2"/>
</dbReference>
<dbReference type="Proteomes" id="UP001152622">
    <property type="component" value="Chromosome 13"/>
</dbReference>
<dbReference type="InterPro" id="IPR059074">
    <property type="entry name" value="zf-C2H2_Z280C_D"/>
</dbReference>
<dbReference type="InterPro" id="IPR013087">
    <property type="entry name" value="Znf_C2H2_type"/>
</dbReference>
<keyword evidence="11" id="KW-0804">Transcription</keyword>
<evidence type="ECO:0000313" key="16">
    <source>
        <dbReference type="Proteomes" id="UP001152622"/>
    </source>
</evidence>
<feature type="region of interest" description="Disordered" evidence="13">
    <location>
        <begin position="193"/>
        <end position="213"/>
    </location>
</feature>
<feature type="domain" description="C2H2-type" evidence="14">
    <location>
        <begin position="556"/>
        <end position="577"/>
    </location>
</feature>
<evidence type="ECO:0000256" key="13">
    <source>
        <dbReference type="SAM" id="MobiDB-lite"/>
    </source>
</evidence>
<keyword evidence="6" id="KW-0863">Zinc-finger</keyword>
<feature type="region of interest" description="Disordered" evidence="13">
    <location>
        <begin position="693"/>
        <end position="731"/>
    </location>
</feature>
<feature type="compositionally biased region" description="Low complexity" evidence="13">
    <location>
        <begin position="194"/>
        <end position="208"/>
    </location>
</feature>
<feature type="compositionally biased region" description="Polar residues" evidence="13">
    <location>
        <begin position="111"/>
        <end position="147"/>
    </location>
</feature>
<dbReference type="InterPro" id="IPR057618">
    <property type="entry name" value="Znf_POGZ/Z280C-D-like"/>
</dbReference>
<dbReference type="PANTHER" id="PTHR24388:SF34">
    <property type="entry name" value="ZINC FINGER PROTEIN 280D"/>
    <property type="match status" value="1"/>
</dbReference>
<keyword evidence="8" id="KW-0832">Ubl conjugation</keyword>
<keyword evidence="9" id="KW-0805">Transcription regulation</keyword>
<gene>
    <name evidence="15" type="ORF">SKAU_G00308690</name>
</gene>
<organism evidence="15 16">
    <name type="scientific">Synaphobranchus kaupii</name>
    <name type="common">Kaup's arrowtooth eel</name>
    <dbReference type="NCBI Taxonomy" id="118154"/>
    <lineage>
        <taxon>Eukaryota</taxon>
        <taxon>Metazoa</taxon>
        <taxon>Chordata</taxon>
        <taxon>Craniata</taxon>
        <taxon>Vertebrata</taxon>
        <taxon>Euteleostomi</taxon>
        <taxon>Actinopterygii</taxon>
        <taxon>Neopterygii</taxon>
        <taxon>Teleostei</taxon>
        <taxon>Anguilliformes</taxon>
        <taxon>Synaphobranchidae</taxon>
        <taxon>Synaphobranchus</taxon>
    </lineage>
</organism>
<accession>A0A9Q1IL56</accession>
<evidence type="ECO:0000313" key="15">
    <source>
        <dbReference type="EMBL" id="KAJ8343540.1"/>
    </source>
</evidence>
<keyword evidence="4" id="KW-0479">Metal-binding</keyword>
<dbReference type="InterPro" id="IPR036236">
    <property type="entry name" value="Znf_C2H2_sf"/>
</dbReference>
<proteinExistence type="predicted"/>
<dbReference type="GO" id="GO:0000981">
    <property type="term" value="F:DNA-binding transcription factor activity, RNA polymerase II-specific"/>
    <property type="evidence" value="ECO:0007669"/>
    <property type="project" value="TreeGrafter"/>
</dbReference>
<keyword evidence="5" id="KW-0677">Repeat</keyword>
<reference evidence="15" key="1">
    <citation type="journal article" date="2023" name="Science">
        <title>Genome structures resolve the early diversification of teleost fishes.</title>
        <authorList>
            <person name="Parey E."/>
            <person name="Louis A."/>
            <person name="Montfort J."/>
            <person name="Bouchez O."/>
            <person name="Roques C."/>
            <person name="Iampietro C."/>
            <person name="Lluch J."/>
            <person name="Castinel A."/>
            <person name="Donnadieu C."/>
            <person name="Desvignes T."/>
            <person name="Floi Bucao C."/>
            <person name="Jouanno E."/>
            <person name="Wen M."/>
            <person name="Mejri S."/>
            <person name="Dirks R."/>
            <person name="Jansen H."/>
            <person name="Henkel C."/>
            <person name="Chen W.J."/>
            <person name="Zahm M."/>
            <person name="Cabau C."/>
            <person name="Klopp C."/>
            <person name="Thompson A.W."/>
            <person name="Robinson-Rechavi M."/>
            <person name="Braasch I."/>
            <person name="Lecointre G."/>
            <person name="Bobe J."/>
            <person name="Postlethwait J.H."/>
            <person name="Berthelot C."/>
            <person name="Roest Crollius H."/>
            <person name="Guiguen Y."/>
        </authorList>
    </citation>
    <scope>NUCLEOTIDE SEQUENCE</scope>
    <source>
        <strain evidence="15">WJC10195</strain>
    </source>
</reference>
<comment type="subcellular location">
    <subcellularLocation>
        <location evidence="2">Nucleus</location>
    </subcellularLocation>
</comment>
<evidence type="ECO:0000256" key="2">
    <source>
        <dbReference type="ARBA" id="ARBA00004123"/>
    </source>
</evidence>
<keyword evidence="16" id="KW-1185">Reference proteome</keyword>
<evidence type="ECO:0000256" key="12">
    <source>
        <dbReference type="ARBA" id="ARBA00023242"/>
    </source>
</evidence>
<dbReference type="Pfam" id="PF25414">
    <property type="entry name" value="zf-C2H2_Z280C_D"/>
    <property type="match status" value="1"/>
</dbReference>
<protein>
    <recommendedName>
        <fullName evidence="14">C2H2-type domain-containing protein</fullName>
    </recommendedName>
</protein>
<evidence type="ECO:0000256" key="11">
    <source>
        <dbReference type="ARBA" id="ARBA00023163"/>
    </source>
</evidence>
<feature type="region of interest" description="Disordered" evidence="13">
    <location>
        <begin position="109"/>
        <end position="147"/>
    </location>
</feature>
<feature type="domain" description="C2H2-type" evidence="14">
    <location>
        <begin position="643"/>
        <end position="664"/>
    </location>
</feature>
<comment type="function">
    <text evidence="1">May function as a transcription factor.</text>
</comment>
<evidence type="ECO:0000256" key="1">
    <source>
        <dbReference type="ARBA" id="ARBA00003729"/>
    </source>
</evidence>
<name>A0A9Q1IL56_SYNKA</name>
<dbReference type="InterPro" id="IPR050527">
    <property type="entry name" value="Snail/Krueppel_Znf"/>
</dbReference>
<evidence type="ECO:0000256" key="7">
    <source>
        <dbReference type="ARBA" id="ARBA00022833"/>
    </source>
</evidence>
<feature type="compositionally biased region" description="Pro residues" evidence="13">
    <location>
        <begin position="713"/>
        <end position="725"/>
    </location>
</feature>
<dbReference type="EMBL" id="JAINUF010000013">
    <property type="protein sequence ID" value="KAJ8343540.1"/>
    <property type="molecule type" value="Genomic_DNA"/>
</dbReference>
<feature type="region of interest" description="Disordered" evidence="13">
    <location>
        <begin position="355"/>
        <end position="384"/>
    </location>
</feature>
<evidence type="ECO:0000259" key="14">
    <source>
        <dbReference type="PROSITE" id="PS00028"/>
    </source>
</evidence>
<keyword evidence="12" id="KW-0539">Nucleus</keyword>
<keyword evidence="3" id="KW-1017">Isopeptide bond</keyword>
<dbReference type="GO" id="GO:0008270">
    <property type="term" value="F:zinc ion binding"/>
    <property type="evidence" value="ECO:0007669"/>
    <property type="project" value="UniProtKB-KW"/>
</dbReference>
<keyword evidence="10" id="KW-0238">DNA-binding</keyword>
<dbReference type="GO" id="GO:0005634">
    <property type="term" value="C:nucleus"/>
    <property type="evidence" value="ECO:0007669"/>
    <property type="project" value="UniProtKB-SubCell"/>
</dbReference>
<comment type="caution">
    <text evidence="15">The sequence shown here is derived from an EMBL/GenBank/DDBJ whole genome shotgun (WGS) entry which is preliminary data.</text>
</comment>
<feature type="region of interest" description="Disordered" evidence="13">
    <location>
        <begin position="893"/>
        <end position="920"/>
    </location>
</feature>
<dbReference type="AlphaFoldDB" id="A0A9Q1IL56"/>
<evidence type="ECO:0000256" key="10">
    <source>
        <dbReference type="ARBA" id="ARBA00023125"/>
    </source>
</evidence>
<dbReference type="SMART" id="SM00355">
    <property type="entry name" value="ZnF_C2H2"/>
    <property type="match status" value="8"/>
</dbReference>
<evidence type="ECO:0000256" key="8">
    <source>
        <dbReference type="ARBA" id="ARBA00022843"/>
    </source>
</evidence>
<dbReference type="PROSITE" id="PS00028">
    <property type="entry name" value="ZINC_FINGER_C2H2_1"/>
    <property type="match status" value="4"/>
</dbReference>
<evidence type="ECO:0000256" key="5">
    <source>
        <dbReference type="ARBA" id="ARBA00022737"/>
    </source>
</evidence>
<sequence>MARVVHFVVNRRTLGFVQLLQARLTMTEFVMVCSEEALEPWQMDTEVIEIDDDDDDPIFVSEVLWVDDSPQKSGPSLVRMCTRPNCAGRKCAPPASVRGGDACVLPASNAKAPSTAQPDSGHTSIPQSGLQTVTLSSTGPAPESRSPQLVISNNQISNSGLITPLVPRDLAGTSFTLLPAGYPMLQQGAVLNLPSKQSPSQPKQPAPQLMNTIPQPTAQSSLAIPQPTTQSSLAIPQPNAQSSLAIPQPTAQSSLAIPQPTAQSSIITLHKATELRFFAPLGTDYPAGTFFTLLPAGYPMLQQGDVLNLPSAQPSVVPQKWFVQSGPGTLQCTQTGALTIRLKLLCPQSQQATPTSQVTREMCSPGAATPDPEKRDSRPQPMNSDFKRQMCQLETTCPDDTLELKPTGNKCPSCNFLFSSPRLLRRHMKECCFHLINSVFPCTRRTPASQNRIYDQGKLVMPVNEFYYGNHSGNRMVAEKPKTGIPFTCPSCFRVLKNNIGFMNHMRHHLELLWQSRESQDSHTACQHCYRRYSTPCRLHLHTERAHTQYESTTTCKICELAFETELILLEHMRDTHKPGEMPYVCQICNYRSSFFSEVENHFRSEHENTKQLLCPFCLKVQESGPVYGKHYMKHQDKEIYQCEKCRLNFLSNVERVAHDALFHRTFKKPKILKGLPLGTEVVIRTSVSATPHSDALMSKSSPLSANARPPRDPPCPPPEHPSPHPLRKGHKAPWSLSYPLGEHTCVECSAKIRDFSDHFMAVMFCDECGYRSSCFKSLQDHKIRLHGALPRDGLRKKPMKSQGVLRGITSLECLNCDFVTGPSNGNLMTKHLLDRPYHTCRVIGEKGPCDQIQIKSEPEFFTGEQVDYSKNIKSENLSEDLSISPALMDAVFGDPGAENSTESGDGETDRMKIKEEQAW</sequence>
<feature type="domain" description="C2H2-type" evidence="14">
    <location>
        <begin position="526"/>
        <end position="547"/>
    </location>
</feature>